<evidence type="ECO:0000259" key="2">
    <source>
        <dbReference type="Pfam" id="PF03733"/>
    </source>
</evidence>
<evidence type="ECO:0000313" key="3">
    <source>
        <dbReference type="EMBL" id="TKI60892.1"/>
    </source>
</evidence>
<proteinExistence type="predicted"/>
<reference evidence="3 4" key="1">
    <citation type="submission" date="2019-04" db="EMBL/GenBank/DDBJ databases">
        <authorList>
            <person name="Dong K."/>
        </authorList>
    </citation>
    <scope>NUCLEOTIDE SEQUENCE [LARGE SCALE GENOMIC DNA]</scope>
    <source>
        <strain evidence="4">dk3543</strain>
    </source>
</reference>
<keyword evidence="1" id="KW-0812">Transmembrane</keyword>
<feature type="domain" description="Inner membrane component" evidence="2">
    <location>
        <begin position="68"/>
        <end position="118"/>
    </location>
</feature>
<dbReference type="PANTHER" id="PTHR42903">
    <property type="entry name" value="INNER MEMBRANE PROTEIN YCCF"/>
    <property type="match status" value="1"/>
</dbReference>
<dbReference type="Proteomes" id="UP000307808">
    <property type="component" value="Unassembled WGS sequence"/>
</dbReference>
<dbReference type="OrthoDB" id="3238663at2"/>
<dbReference type="InterPro" id="IPR031308">
    <property type="entry name" value="UCP028777"/>
</dbReference>
<sequence length="137" mass="14605">MRTLGNLIWFVLAGFWLALGYLVAGVLACVLIVTIPFGIASFRLAGYVLWPFGRTVVFKRTAGVWSLIGNVVWVVVLGWELALAHLVAGALLCLTVVGIPLGIACWKMVPLALLPLGREIVPVGRGVADPFAPPSRG</sequence>
<feature type="transmembrane region" description="Helical" evidence="1">
    <location>
        <begin position="85"/>
        <end position="106"/>
    </location>
</feature>
<keyword evidence="4" id="KW-1185">Reference proteome</keyword>
<dbReference type="GO" id="GO:0005886">
    <property type="term" value="C:plasma membrane"/>
    <property type="evidence" value="ECO:0007669"/>
    <property type="project" value="TreeGrafter"/>
</dbReference>
<dbReference type="PANTHER" id="PTHR42903:SF1">
    <property type="entry name" value="INNER MEMBRANE PROTEIN YCCF"/>
    <property type="match status" value="1"/>
</dbReference>
<evidence type="ECO:0000313" key="4">
    <source>
        <dbReference type="Proteomes" id="UP000307808"/>
    </source>
</evidence>
<gene>
    <name evidence="3" type="ORF">FC770_15455</name>
</gene>
<feature type="transmembrane region" description="Helical" evidence="1">
    <location>
        <begin position="62"/>
        <end position="79"/>
    </location>
</feature>
<evidence type="ECO:0000256" key="1">
    <source>
        <dbReference type="SAM" id="Phobius"/>
    </source>
</evidence>
<accession>A0A4U2YKE8</accession>
<dbReference type="NCBIfam" id="NF008740">
    <property type="entry name" value="PRK11770.1-2"/>
    <property type="match status" value="1"/>
</dbReference>
<name>A0A4U2YKE8_9ACTN</name>
<organism evidence="3 4">
    <name type="scientific">Nocardioides jishulii</name>
    <dbReference type="NCBI Taxonomy" id="2575440"/>
    <lineage>
        <taxon>Bacteria</taxon>
        <taxon>Bacillati</taxon>
        <taxon>Actinomycetota</taxon>
        <taxon>Actinomycetes</taxon>
        <taxon>Propionibacteriales</taxon>
        <taxon>Nocardioidaceae</taxon>
        <taxon>Nocardioides</taxon>
    </lineage>
</organism>
<dbReference type="EMBL" id="SZPY01000004">
    <property type="protein sequence ID" value="TKI60892.1"/>
    <property type="molecule type" value="Genomic_DNA"/>
</dbReference>
<comment type="caution">
    <text evidence="3">The sequence shown here is derived from an EMBL/GenBank/DDBJ whole genome shotgun (WGS) entry which is preliminary data.</text>
</comment>
<dbReference type="Pfam" id="PF03733">
    <property type="entry name" value="YccF"/>
    <property type="match status" value="2"/>
</dbReference>
<feature type="domain" description="Inner membrane component" evidence="2">
    <location>
        <begin position="4"/>
        <end position="54"/>
    </location>
</feature>
<dbReference type="PIRSF" id="PIRSF028777">
    <property type="entry name" value="UCP028777"/>
    <property type="match status" value="1"/>
</dbReference>
<keyword evidence="1" id="KW-0472">Membrane</keyword>
<dbReference type="InterPro" id="IPR052937">
    <property type="entry name" value="Inner_membrane_protein"/>
</dbReference>
<dbReference type="AlphaFoldDB" id="A0A4U2YKE8"/>
<dbReference type="PROSITE" id="PS51257">
    <property type="entry name" value="PROKAR_LIPOPROTEIN"/>
    <property type="match status" value="1"/>
</dbReference>
<keyword evidence="1" id="KW-1133">Transmembrane helix</keyword>
<feature type="transmembrane region" description="Helical" evidence="1">
    <location>
        <begin position="7"/>
        <end position="24"/>
    </location>
</feature>
<dbReference type="InterPro" id="IPR005185">
    <property type="entry name" value="YccF"/>
</dbReference>
<dbReference type="RefSeq" id="WP_137067198.1">
    <property type="nucleotide sequence ID" value="NZ_CP040748.1"/>
</dbReference>
<protein>
    <submittedName>
        <fullName evidence="3">YccF domain-containing protein</fullName>
    </submittedName>
</protein>